<proteinExistence type="predicted"/>
<reference evidence="1" key="2">
    <citation type="submission" date="2021-04" db="EMBL/GenBank/DDBJ databases">
        <authorList>
            <person name="Gilroy R."/>
        </authorList>
    </citation>
    <scope>NUCLEOTIDE SEQUENCE</scope>
    <source>
        <strain evidence="1">ChiW19-6364</strain>
    </source>
</reference>
<dbReference type="AlphaFoldDB" id="A0A9D2R7U5"/>
<evidence type="ECO:0000313" key="1">
    <source>
        <dbReference type="EMBL" id="HJD39427.1"/>
    </source>
</evidence>
<reference evidence="1" key="1">
    <citation type="journal article" date="2021" name="PeerJ">
        <title>Extensive microbial diversity within the chicken gut microbiome revealed by metagenomics and culture.</title>
        <authorList>
            <person name="Gilroy R."/>
            <person name="Ravi A."/>
            <person name="Getino M."/>
            <person name="Pursley I."/>
            <person name="Horton D.L."/>
            <person name="Alikhan N.F."/>
            <person name="Baker D."/>
            <person name="Gharbi K."/>
            <person name="Hall N."/>
            <person name="Watson M."/>
            <person name="Adriaenssens E.M."/>
            <person name="Foster-Nyarko E."/>
            <person name="Jarju S."/>
            <person name="Secka A."/>
            <person name="Antonio M."/>
            <person name="Oren A."/>
            <person name="Chaudhuri R.R."/>
            <person name="La Ragione R."/>
            <person name="Hildebrand F."/>
            <person name="Pallen M.J."/>
        </authorList>
    </citation>
    <scope>NUCLEOTIDE SEQUENCE</scope>
    <source>
        <strain evidence="1">ChiW19-6364</strain>
    </source>
</reference>
<evidence type="ECO:0000313" key="2">
    <source>
        <dbReference type="Proteomes" id="UP000823850"/>
    </source>
</evidence>
<gene>
    <name evidence="1" type="ORF">H9913_05305</name>
</gene>
<protein>
    <submittedName>
        <fullName evidence="1">Uncharacterized protein</fullName>
    </submittedName>
</protein>
<dbReference type="EMBL" id="DWUX01000100">
    <property type="protein sequence ID" value="HJD39427.1"/>
    <property type="molecule type" value="Genomic_DNA"/>
</dbReference>
<organism evidence="1 2">
    <name type="scientific">Candidatus Blautia stercoripullorum</name>
    <dbReference type="NCBI Taxonomy" id="2838502"/>
    <lineage>
        <taxon>Bacteria</taxon>
        <taxon>Bacillati</taxon>
        <taxon>Bacillota</taxon>
        <taxon>Clostridia</taxon>
        <taxon>Lachnospirales</taxon>
        <taxon>Lachnospiraceae</taxon>
        <taxon>Blautia</taxon>
    </lineage>
</organism>
<sequence length="174" mass="20492">MKDIYESEMKFGSFSEMDLFEIEKSQLLKKLGKGIKSVEFILLNKKRNIIFLEAKKTCPNENNMHQTKEKEEKFGEYYDSIAEKFAESLQVYMASIVNRYDDQEEVGENLRKIEDYHDKRIQLVLVIKEAETEWLAGPKAILEEKLLTLRKIWKAEIVVLNYELAKKYNLVGNV</sequence>
<accession>A0A9D2R7U5</accession>
<name>A0A9D2R7U5_9FIRM</name>
<dbReference type="Proteomes" id="UP000823850">
    <property type="component" value="Unassembled WGS sequence"/>
</dbReference>
<comment type="caution">
    <text evidence="1">The sequence shown here is derived from an EMBL/GenBank/DDBJ whole genome shotgun (WGS) entry which is preliminary data.</text>
</comment>